<proteinExistence type="predicted"/>
<evidence type="ECO:0000313" key="1">
    <source>
        <dbReference type="EMBL" id="GAG48004.1"/>
    </source>
</evidence>
<dbReference type="AlphaFoldDB" id="X0XXA0"/>
<dbReference type="EMBL" id="BARS01059768">
    <property type="protein sequence ID" value="GAG48004.1"/>
    <property type="molecule type" value="Genomic_DNA"/>
</dbReference>
<name>X0XXA0_9ZZZZ</name>
<protein>
    <submittedName>
        <fullName evidence="1">Uncharacterized protein</fullName>
    </submittedName>
</protein>
<reference evidence="1" key="1">
    <citation type="journal article" date="2014" name="Front. Microbiol.">
        <title>High frequency of phylogenetically diverse reductive dehalogenase-homologous genes in deep subseafloor sedimentary metagenomes.</title>
        <authorList>
            <person name="Kawai M."/>
            <person name="Futagami T."/>
            <person name="Toyoda A."/>
            <person name="Takaki Y."/>
            <person name="Nishi S."/>
            <person name="Hori S."/>
            <person name="Arai W."/>
            <person name="Tsubouchi T."/>
            <person name="Morono Y."/>
            <person name="Uchiyama I."/>
            <person name="Ito T."/>
            <person name="Fujiyama A."/>
            <person name="Inagaki F."/>
            <person name="Takami H."/>
        </authorList>
    </citation>
    <scope>NUCLEOTIDE SEQUENCE</scope>
    <source>
        <strain evidence="1">Expedition CK06-06</strain>
    </source>
</reference>
<accession>X0XXA0</accession>
<organism evidence="1">
    <name type="scientific">marine sediment metagenome</name>
    <dbReference type="NCBI Taxonomy" id="412755"/>
    <lineage>
        <taxon>unclassified sequences</taxon>
        <taxon>metagenomes</taxon>
        <taxon>ecological metagenomes</taxon>
    </lineage>
</organism>
<gene>
    <name evidence="1" type="ORF">S01H1_86353</name>
</gene>
<feature type="non-terminal residue" evidence="1">
    <location>
        <position position="30"/>
    </location>
</feature>
<feature type="non-terminal residue" evidence="1">
    <location>
        <position position="1"/>
    </location>
</feature>
<sequence>ELWGNDIGASSRLQPGLTLKNSDAFSVRRQ</sequence>
<comment type="caution">
    <text evidence="1">The sequence shown here is derived from an EMBL/GenBank/DDBJ whole genome shotgun (WGS) entry which is preliminary data.</text>
</comment>